<dbReference type="GO" id="GO:0005198">
    <property type="term" value="F:structural molecule activity"/>
    <property type="evidence" value="ECO:0007669"/>
    <property type="project" value="InterPro"/>
</dbReference>
<keyword evidence="5" id="KW-0539">Nucleus</keyword>
<keyword evidence="4" id="KW-0677">Repeat</keyword>
<dbReference type="GO" id="GO:0031080">
    <property type="term" value="C:nuclear pore outer ring"/>
    <property type="evidence" value="ECO:0007669"/>
    <property type="project" value="TreeGrafter"/>
</dbReference>
<evidence type="ECO:0000313" key="6">
    <source>
        <dbReference type="EMBL" id="CCC90097.1"/>
    </source>
</evidence>
<gene>
    <name evidence="6" type="ORF">TCIL3000_4_1850</name>
</gene>
<evidence type="ECO:0000256" key="3">
    <source>
        <dbReference type="ARBA" id="ARBA00022574"/>
    </source>
</evidence>
<comment type="subcellular location">
    <subcellularLocation>
        <location evidence="1">Nucleus envelope</location>
    </subcellularLocation>
</comment>
<dbReference type="VEuPathDB" id="TriTrypDB:TcIL3000_4_1850"/>
<evidence type="ECO:0000256" key="5">
    <source>
        <dbReference type="ARBA" id="ARBA00023242"/>
    </source>
</evidence>
<dbReference type="Gene3D" id="2.130.10.10">
    <property type="entry name" value="YVTN repeat-like/Quinoprotein amine dehydrogenase"/>
    <property type="match status" value="1"/>
</dbReference>
<dbReference type="GO" id="GO:0034198">
    <property type="term" value="P:cellular response to amino acid starvation"/>
    <property type="evidence" value="ECO:0007669"/>
    <property type="project" value="TreeGrafter"/>
</dbReference>
<dbReference type="EMBL" id="HE575317">
    <property type="protein sequence ID" value="CCC90097.1"/>
    <property type="molecule type" value="Genomic_DNA"/>
</dbReference>
<name>G0UL42_TRYCI</name>
<dbReference type="InterPro" id="IPR036322">
    <property type="entry name" value="WD40_repeat_dom_sf"/>
</dbReference>
<dbReference type="InterPro" id="IPR037363">
    <property type="entry name" value="Sec13/Seh1_fam"/>
</dbReference>
<dbReference type="SUPFAM" id="SSF50978">
    <property type="entry name" value="WD40 repeat-like"/>
    <property type="match status" value="1"/>
</dbReference>
<evidence type="ECO:0000256" key="2">
    <source>
        <dbReference type="ARBA" id="ARBA00022448"/>
    </source>
</evidence>
<reference evidence="6" key="1">
    <citation type="journal article" date="2012" name="Proc. Natl. Acad. Sci. U.S.A.">
        <title>Antigenic diversity is generated by distinct evolutionary mechanisms in African trypanosome species.</title>
        <authorList>
            <person name="Jackson A.P."/>
            <person name="Berry A."/>
            <person name="Aslett M."/>
            <person name="Allison H.C."/>
            <person name="Burton P."/>
            <person name="Vavrova-Anderson J."/>
            <person name="Brown R."/>
            <person name="Browne H."/>
            <person name="Corton N."/>
            <person name="Hauser H."/>
            <person name="Gamble J."/>
            <person name="Gilderthorp R."/>
            <person name="Marcello L."/>
            <person name="McQuillan J."/>
            <person name="Otto T.D."/>
            <person name="Quail M.A."/>
            <person name="Sanders M.J."/>
            <person name="van Tonder A."/>
            <person name="Ginger M.L."/>
            <person name="Field M.C."/>
            <person name="Barry J.D."/>
            <person name="Hertz-Fowler C."/>
            <person name="Berriman M."/>
        </authorList>
    </citation>
    <scope>NUCLEOTIDE SEQUENCE</scope>
    <source>
        <strain evidence="6">IL3000</strain>
    </source>
</reference>
<protein>
    <submittedName>
        <fullName evidence="6">Uncharacterized protein</fullName>
    </submittedName>
</protein>
<evidence type="ECO:0000256" key="1">
    <source>
        <dbReference type="ARBA" id="ARBA00004259"/>
    </source>
</evidence>
<sequence length="399" mass="42434">MDASHGHVEGNVSVPKGALYSSYSRGLLSPLFHFVAHDTAILAMEHNNHSKLLALSTSKNEVFVINTRQMQLGAIPASGGEGEPGTLRLPQHLSRDSVINAHSLYGPLGNLETISPVLSVANMYGCIDSLTAVGRWMECFRCRTAVQFLFFFFTMACACSKGKVLIFSRSNSHEDSVWSLTGTYSFEGEGDSSCDAAGSRSRATRGCTCINWDESGGLLAVGDGAGGFRVLSICADGQRVSGIAFGPRSLTDRGALRHVSWAPGAGRSFVILSAVTIDGVALLFFRRPLGGAVAASGLHALASERLQLLAETGVERQEMLELVWDSSGTRFVTNHADGGLSVWSVAVSYMSSIHNAMGGASSRDAYSENIVEIPGNASPVLVAHVRRVSAVNPYNSMKQ</sequence>
<proteinExistence type="predicted"/>
<dbReference type="GO" id="GO:1904263">
    <property type="term" value="P:positive regulation of TORC1 signaling"/>
    <property type="evidence" value="ECO:0007669"/>
    <property type="project" value="TreeGrafter"/>
</dbReference>
<dbReference type="InterPro" id="IPR015943">
    <property type="entry name" value="WD40/YVTN_repeat-like_dom_sf"/>
</dbReference>
<accession>G0UL42</accession>
<dbReference type="GO" id="GO:0035859">
    <property type="term" value="C:Seh1-associated complex"/>
    <property type="evidence" value="ECO:0007669"/>
    <property type="project" value="TreeGrafter"/>
</dbReference>
<organism evidence="6">
    <name type="scientific">Trypanosoma congolense (strain IL3000)</name>
    <dbReference type="NCBI Taxonomy" id="1068625"/>
    <lineage>
        <taxon>Eukaryota</taxon>
        <taxon>Discoba</taxon>
        <taxon>Euglenozoa</taxon>
        <taxon>Kinetoplastea</taxon>
        <taxon>Metakinetoplastina</taxon>
        <taxon>Trypanosomatida</taxon>
        <taxon>Trypanosomatidae</taxon>
        <taxon>Trypanosoma</taxon>
        <taxon>Nannomonas</taxon>
    </lineage>
</organism>
<dbReference type="AlphaFoldDB" id="G0UL42"/>
<evidence type="ECO:0000256" key="4">
    <source>
        <dbReference type="ARBA" id="ARBA00022737"/>
    </source>
</evidence>
<dbReference type="PANTHER" id="PTHR11024:SF3">
    <property type="entry name" value="NUCLEOPORIN SEH1"/>
    <property type="match status" value="1"/>
</dbReference>
<keyword evidence="3" id="KW-0853">WD repeat</keyword>
<keyword evidence="2" id="KW-0813">Transport</keyword>
<dbReference type="PANTHER" id="PTHR11024">
    <property type="entry name" value="NUCLEAR PORE COMPLEX PROTEIN SEC13 / SEH1 FAMILY MEMBER"/>
    <property type="match status" value="1"/>
</dbReference>